<accession>A0ABV5J285</accession>
<dbReference type="PANTHER" id="PTHR11361">
    <property type="entry name" value="DNA MISMATCH REPAIR PROTEIN MUTS FAMILY MEMBER"/>
    <property type="match status" value="1"/>
</dbReference>
<dbReference type="Gene3D" id="1.10.1420.10">
    <property type="match status" value="1"/>
</dbReference>
<dbReference type="SUPFAM" id="SSF48334">
    <property type="entry name" value="DNA repair protein MutS, domain III"/>
    <property type="match status" value="1"/>
</dbReference>
<keyword evidence="4" id="KW-0812">Transmembrane</keyword>
<evidence type="ECO:0000259" key="5">
    <source>
        <dbReference type="SMART" id="SM00534"/>
    </source>
</evidence>
<dbReference type="InterPro" id="IPR000432">
    <property type="entry name" value="DNA_mismatch_repair_MutS_C"/>
</dbReference>
<evidence type="ECO:0000256" key="2">
    <source>
        <dbReference type="ARBA" id="ARBA00022840"/>
    </source>
</evidence>
<name>A0ABV5J285_9BACT</name>
<dbReference type="InterPro" id="IPR045076">
    <property type="entry name" value="MutS"/>
</dbReference>
<keyword evidence="1" id="KW-0547">Nucleotide-binding</keyword>
<comment type="caution">
    <text evidence="6">The sequence shown here is derived from an EMBL/GenBank/DDBJ whole genome shotgun (WGS) entry which is preliminary data.</text>
</comment>
<keyword evidence="4" id="KW-0472">Membrane</keyword>
<feature type="transmembrane region" description="Helical" evidence="4">
    <location>
        <begin position="203"/>
        <end position="223"/>
    </location>
</feature>
<dbReference type="Gene3D" id="3.40.50.300">
    <property type="entry name" value="P-loop containing nucleotide triphosphate hydrolases"/>
    <property type="match status" value="1"/>
</dbReference>
<feature type="transmembrane region" description="Helical" evidence="4">
    <location>
        <begin position="21"/>
        <end position="42"/>
    </location>
</feature>
<dbReference type="EMBL" id="JBHMEW010000011">
    <property type="protein sequence ID" value="MFB9210900.1"/>
    <property type="molecule type" value="Genomic_DNA"/>
</dbReference>
<reference evidence="6 7" key="1">
    <citation type="submission" date="2024-09" db="EMBL/GenBank/DDBJ databases">
        <authorList>
            <person name="Sun Q."/>
            <person name="Mori K."/>
        </authorList>
    </citation>
    <scope>NUCLEOTIDE SEQUENCE [LARGE SCALE GENOMIC DNA]</scope>
    <source>
        <strain evidence="6 7">CECT 7682</strain>
    </source>
</reference>
<dbReference type="RefSeq" id="WP_290247446.1">
    <property type="nucleotide sequence ID" value="NZ_JAUFQT010000001.1"/>
</dbReference>
<dbReference type="SUPFAM" id="SSF52540">
    <property type="entry name" value="P-loop containing nucleoside triphosphate hydrolases"/>
    <property type="match status" value="1"/>
</dbReference>
<dbReference type="InterPro" id="IPR027417">
    <property type="entry name" value="P-loop_NTPase"/>
</dbReference>
<evidence type="ECO:0000256" key="3">
    <source>
        <dbReference type="ARBA" id="ARBA00023125"/>
    </source>
</evidence>
<dbReference type="Proteomes" id="UP001589654">
    <property type="component" value="Unassembled WGS sequence"/>
</dbReference>
<evidence type="ECO:0000313" key="6">
    <source>
        <dbReference type="EMBL" id="MFB9210900.1"/>
    </source>
</evidence>
<organism evidence="6 7">
    <name type="scientific">Echinicola jeungdonensis</name>
    <dbReference type="NCBI Taxonomy" id="709343"/>
    <lineage>
        <taxon>Bacteria</taxon>
        <taxon>Pseudomonadati</taxon>
        <taxon>Bacteroidota</taxon>
        <taxon>Cytophagia</taxon>
        <taxon>Cytophagales</taxon>
        <taxon>Cyclobacteriaceae</taxon>
        <taxon>Echinicola</taxon>
    </lineage>
</organism>
<protein>
    <submittedName>
        <fullName evidence="6">DNA mismatch repair protein</fullName>
    </submittedName>
</protein>
<feature type="transmembrane region" description="Helical" evidence="4">
    <location>
        <begin position="229"/>
        <end position="246"/>
    </location>
</feature>
<evidence type="ECO:0000256" key="4">
    <source>
        <dbReference type="SAM" id="Phobius"/>
    </source>
</evidence>
<evidence type="ECO:0000313" key="7">
    <source>
        <dbReference type="Proteomes" id="UP001589654"/>
    </source>
</evidence>
<evidence type="ECO:0000256" key="1">
    <source>
        <dbReference type="ARBA" id="ARBA00022741"/>
    </source>
</evidence>
<proteinExistence type="predicted"/>
<gene>
    <name evidence="6" type="ORF">ACFFUR_03715</name>
</gene>
<dbReference type="SMART" id="SM00534">
    <property type="entry name" value="MUTSac"/>
    <property type="match status" value="1"/>
</dbReference>
<feature type="domain" description="DNA mismatch repair proteins mutS family" evidence="5">
    <location>
        <begin position="409"/>
        <end position="582"/>
    </location>
</feature>
<keyword evidence="7" id="KW-1185">Reference proteome</keyword>
<feature type="transmembrane region" description="Helical" evidence="4">
    <location>
        <begin position="316"/>
        <end position="335"/>
    </location>
</feature>
<dbReference type="Pfam" id="PF00488">
    <property type="entry name" value="MutS_V"/>
    <property type="match status" value="1"/>
</dbReference>
<keyword evidence="3" id="KW-0238">DNA-binding</keyword>
<sequence>MTIDFDATQPSRELRACKQKIAGMALARLIVFFVLAAVLIVGLSEVRWLLILFFPLSALFIYFILLFNEQKDKEAFLNALLEMEGQKEKRKKRDLKEFEQGITFKEKQHPFCDDLDLFGQHSLFQLINHTVNEGGQRRLAEWMKASTNPTKARQRNQAIHELTEKEDFIRNFEAIGKAFIKKEKSKRSFYKWLNTRSSWKKSYLIPMIIGPMGGLLFLMAWLLGDFSSAYLGVWILIGFGFLGLVFKPLMMAAKAMPNEGDLKTFSAWANELEHIDFKNLYLKDLQSPVFDMDFKASKALKSLEQQSFMVLNRGNMIYLIFNLLFWVDIFVLWRLERWKDKHAPHIKNWEEVFEKWQVMVSLAAFSREEKLDGSMDWTDELVLEAIQIKHPLIQPEHCVSNDLKMKVDKKIILLTGANMSGKTTFMRTLGINLVMVNLGLNPMGKHLLCGPFQLFTSMRNIDNLGESISSFYAELSRIKKLLSFAEKGEPVFFLLDEILKGTNTTDRVMGSEALIRQLSDSNCKGIISTHDIELSQLEEKILSLANFSFHSDIQEDQINFDYKIKPGPCPNFNAHKLMELMGIRFIPHN</sequence>
<dbReference type="InterPro" id="IPR036187">
    <property type="entry name" value="DNA_mismatch_repair_MutS_sf"/>
</dbReference>
<dbReference type="PANTHER" id="PTHR11361:SF99">
    <property type="entry name" value="DNA MISMATCH REPAIR PROTEIN"/>
    <property type="match status" value="1"/>
</dbReference>
<feature type="transmembrane region" description="Helical" evidence="4">
    <location>
        <begin position="48"/>
        <end position="67"/>
    </location>
</feature>
<keyword evidence="4" id="KW-1133">Transmembrane helix</keyword>
<keyword evidence="2" id="KW-0067">ATP-binding</keyword>